<keyword evidence="2" id="KW-0548">Nucleotidyltransferase</keyword>
<dbReference type="Proteomes" id="UP000215452">
    <property type="component" value="Chromosome"/>
</dbReference>
<dbReference type="AlphaFoldDB" id="A0A223M907"/>
<dbReference type="Gene3D" id="3.90.870.10">
    <property type="entry name" value="DHBP synthase"/>
    <property type="match status" value="1"/>
</dbReference>
<accession>A0A223M907</accession>
<dbReference type="GO" id="GO:0061710">
    <property type="term" value="F:L-threonylcarbamoyladenylate synthase"/>
    <property type="evidence" value="ECO:0007669"/>
    <property type="project" value="UniProtKB-EC"/>
</dbReference>
<reference evidence="2 3" key="1">
    <citation type="submission" date="2017-08" db="EMBL/GenBank/DDBJ databases">
        <title>The complete genome sequence of a Mycoplasma hyopneumoniae isolate in Korea.</title>
        <authorList>
            <person name="Han J."/>
            <person name="Lee N."/>
        </authorList>
    </citation>
    <scope>NUCLEOTIDE SEQUENCE [LARGE SCALE GENOMIC DNA]</scope>
    <source>
        <strain evidence="2 3">KM014</strain>
    </source>
</reference>
<feature type="domain" description="YrdC-like" evidence="1">
    <location>
        <begin position="123"/>
        <end position="287"/>
    </location>
</feature>
<dbReference type="PROSITE" id="PS51163">
    <property type="entry name" value="YRDC"/>
    <property type="match status" value="1"/>
</dbReference>
<gene>
    <name evidence="2" type="primary">tsaC</name>
    <name evidence="2" type="ORF">CIB43_00124</name>
</gene>
<organism evidence="2 3">
    <name type="scientific">Mesomycoplasma hyopneumoniae</name>
    <name type="common">Mycoplasma hyopneumoniae</name>
    <dbReference type="NCBI Taxonomy" id="2099"/>
    <lineage>
        <taxon>Bacteria</taxon>
        <taxon>Bacillati</taxon>
        <taxon>Mycoplasmatota</taxon>
        <taxon>Mycoplasmoidales</taxon>
        <taxon>Metamycoplasmataceae</taxon>
        <taxon>Mesomycoplasma</taxon>
    </lineage>
</organism>
<dbReference type="GO" id="GO:0003725">
    <property type="term" value="F:double-stranded RNA binding"/>
    <property type="evidence" value="ECO:0007669"/>
    <property type="project" value="InterPro"/>
</dbReference>
<dbReference type="EC" id="2.7.7.87" evidence="2"/>
<dbReference type="EMBL" id="CP022714">
    <property type="protein sequence ID" value="ASU14038.1"/>
    <property type="molecule type" value="Genomic_DNA"/>
</dbReference>
<dbReference type="SUPFAM" id="SSF55821">
    <property type="entry name" value="YrdC/RibB"/>
    <property type="match status" value="1"/>
</dbReference>
<name>A0A223M907_MESHO</name>
<evidence type="ECO:0000313" key="2">
    <source>
        <dbReference type="EMBL" id="ASU14038.1"/>
    </source>
</evidence>
<dbReference type="InterPro" id="IPR017945">
    <property type="entry name" value="DHBP_synth_RibB-like_a/b_dom"/>
</dbReference>
<proteinExistence type="predicted"/>
<evidence type="ECO:0000259" key="1">
    <source>
        <dbReference type="PROSITE" id="PS51163"/>
    </source>
</evidence>
<protein>
    <submittedName>
        <fullName evidence="2">Threonylcarbamoyl-AMP synthase</fullName>
        <ecNumber evidence="2">2.7.7.87</ecNumber>
    </submittedName>
</protein>
<dbReference type="Pfam" id="PF01300">
    <property type="entry name" value="Sua5_yciO_yrdC"/>
    <property type="match status" value="1"/>
</dbReference>
<sequence length="287" mass="34103">MNTKIQIIFGQKSANLTFLDSQSQKKIKVKIPIFTICFQKNIPKYLNFNLKFILKLSYFENFIYWLIEQNLLLEKQIFQQKMLKNKVFCLKMVNNFHLLFWKYSFKDIIIFIENDENFASWFKQNFHLFKLEIKKYQKLFLTTTDTVPGIASFYKNCDLDAIFVIKKRDFSKKIVTLVANLEQIKPLIKQENYKKLKKITRKIWPGATTLIIENQSFRIPNQVKLLKLLKKNGPAFVTSANISNEKPLDLVAAKRKFWQITKIFNFGPGTGKVSRIFDLDNKKWIRK</sequence>
<keyword evidence="2" id="KW-0808">Transferase</keyword>
<dbReference type="InterPro" id="IPR006070">
    <property type="entry name" value="Sua5-like_dom"/>
</dbReference>
<evidence type="ECO:0000313" key="3">
    <source>
        <dbReference type="Proteomes" id="UP000215452"/>
    </source>
</evidence>
<dbReference type="RefSeq" id="WP_094521522.1">
    <property type="nucleotide sequence ID" value="NZ_CP079799.1"/>
</dbReference>